<sequence length="72" mass="7473">MPAGAPAGRPLPRRRFATPVAAAQAGPPFSSRALAQPLPPPLLPSASAAARPTHPPLMRSLSHSFAMKEGKR</sequence>
<accession>Q6ESE8</accession>
<dbReference type="EMBL" id="AP005110">
    <property type="protein sequence ID" value="BAD28422.1"/>
    <property type="molecule type" value="Genomic_DNA"/>
</dbReference>
<dbReference type="Proteomes" id="UP000000763">
    <property type="component" value="Chromosome 2"/>
</dbReference>
<dbReference type="AlphaFoldDB" id="Q6ESE8"/>
<reference evidence="3" key="2">
    <citation type="journal article" date="2008" name="Nucleic Acids Res.">
        <title>The rice annotation project database (RAP-DB): 2008 update.</title>
        <authorList>
            <consortium name="The rice annotation project (RAP)"/>
        </authorList>
    </citation>
    <scope>GENOME REANNOTATION</scope>
    <source>
        <strain evidence="3">cv. Nipponbare</strain>
    </source>
</reference>
<name>Q6ESE8_ORYSJ</name>
<evidence type="ECO:0000313" key="2">
    <source>
        <dbReference type="EMBL" id="BAD28422.1"/>
    </source>
</evidence>
<proteinExistence type="predicted"/>
<organism evidence="2 3">
    <name type="scientific">Oryza sativa subsp. japonica</name>
    <name type="common">Rice</name>
    <dbReference type="NCBI Taxonomy" id="39947"/>
    <lineage>
        <taxon>Eukaryota</taxon>
        <taxon>Viridiplantae</taxon>
        <taxon>Streptophyta</taxon>
        <taxon>Embryophyta</taxon>
        <taxon>Tracheophyta</taxon>
        <taxon>Spermatophyta</taxon>
        <taxon>Magnoliopsida</taxon>
        <taxon>Liliopsida</taxon>
        <taxon>Poales</taxon>
        <taxon>Poaceae</taxon>
        <taxon>BOP clade</taxon>
        <taxon>Oryzoideae</taxon>
        <taxon>Oryzeae</taxon>
        <taxon>Oryzinae</taxon>
        <taxon>Oryza</taxon>
        <taxon>Oryza sativa</taxon>
    </lineage>
</organism>
<feature type="region of interest" description="Disordered" evidence="1">
    <location>
        <begin position="1"/>
        <end position="72"/>
    </location>
</feature>
<feature type="compositionally biased region" description="Low complexity" evidence="1">
    <location>
        <begin position="1"/>
        <end position="10"/>
    </location>
</feature>
<protein>
    <submittedName>
        <fullName evidence="2">Uncharacterized protein</fullName>
    </submittedName>
</protein>
<evidence type="ECO:0000313" key="3">
    <source>
        <dbReference type="Proteomes" id="UP000000763"/>
    </source>
</evidence>
<evidence type="ECO:0000256" key="1">
    <source>
        <dbReference type="SAM" id="MobiDB-lite"/>
    </source>
</evidence>
<gene>
    <name evidence="2" type="primary">P0605D08.26</name>
</gene>
<reference evidence="3" key="1">
    <citation type="journal article" date="2005" name="Nature">
        <title>The map-based sequence of the rice genome.</title>
        <authorList>
            <consortium name="International rice genome sequencing project (IRGSP)"/>
            <person name="Matsumoto T."/>
            <person name="Wu J."/>
            <person name="Kanamori H."/>
            <person name="Katayose Y."/>
            <person name="Fujisawa M."/>
            <person name="Namiki N."/>
            <person name="Mizuno H."/>
            <person name="Yamamoto K."/>
            <person name="Antonio B.A."/>
            <person name="Baba T."/>
            <person name="Sakata K."/>
            <person name="Nagamura Y."/>
            <person name="Aoki H."/>
            <person name="Arikawa K."/>
            <person name="Arita K."/>
            <person name="Bito T."/>
            <person name="Chiden Y."/>
            <person name="Fujitsuka N."/>
            <person name="Fukunaka R."/>
            <person name="Hamada M."/>
            <person name="Harada C."/>
            <person name="Hayashi A."/>
            <person name="Hijishita S."/>
            <person name="Honda M."/>
            <person name="Hosokawa S."/>
            <person name="Ichikawa Y."/>
            <person name="Idonuma A."/>
            <person name="Iijima M."/>
            <person name="Ikeda M."/>
            <person name="Ikeno M."/>
            <person name="Ito K."/>
            <person name="Ito S."/>
            <person name="Ito T."/>
            <person name="Ito Y."/>
            <person name="Ito Y."/>
            <person name="Iwabuchi A."/>
            <person name="Kamiya K."/>
            <person name="Karasawa W."/>
            <person name="Kurita K."/>
            <person name="Katagiri S."/>
            <person name="Kikuta A."/>
            <person name="Kobayashi H."/>
            <person name="Kobayashi N."/>
            <person name="Machita K."/>
            <person name="Maehara T."/>
            <person name="Masukawa M."/>
            <person name="Mizubayashi T."/>
            <person name="Mukai Y."/>
            <person name="Nagasaki H."/>
            <person name="Nagata Y."/>
            <person name="Naito S."/>
            <person name="Nakashima M."/>
            <person name="Nakama Y."/>
            <person name="Nakamichi Y."/>
            <person name="Nakamura M."/>
            <person name="Meguro A."/>
            <person name="Negishi M."/>
            <person name="Ohta I."/>
            <person name="Ohta T."/>
            <person name="Okamoto M."/>
            <person name="Ono N."/>
            <person name="Saji S."/>
            <person name="Sakaguchi M."/>
            <person name="Sakai K."/>
            <person name="Shibata M."/>
            <person name="Shimokawa T."/>
            <person name="Song J."/>
            <person name="Takazaki Y."/>
            <person name="Terasawa K."/>
            <person name="Tsugane M."/>
            <person name="Tsuji K."/>
            <person name="Ueda S."/>
            <person name="Waki K."/>
            <person name="Yamagata H."/>
            <person name="Yamamoto M."/>
            <person name="Yamamoto S."/>
            <person name="Yamane H."/>
            <person name="Yoshiki S."/>
            <person name="Yoshihara R."/>
            <person name="Yukawa K."/>
            <person name="Zhong H."/>
            <person name="Yano M."/>
            <person name="Yuan Q."/>
            <person name="Ouyang S."/>
            <person name="Liu J."/>
            <person name="Jones K.M."/>
            <person name="Gansberger K."/>
            <person name="Moffat K."/>
            <person name="Hill J."/>
            <person name="Bera J."/>
            <person name="Fadrosh D."/>
            <person name="Jin S."/>
            <person name="Johri S."/>
            <person name="Kim M."/>
            <person name="Overton L."/>
            <person name="Reardon M."/>
            <person name="Tsitrin T."/>
            <person name="Vuong H."/>
            <person name="Weaver B."/>
            <person name="Ciecko A."/>
            <person name="Tallon L."/>
            <person name="Jackson J."/>
            <person name="Pai G."/>
            <person name="Aken S.V."/>
            <person name="Utterback T."/>
            <person name="Reidmuller S."/>
            <person name="Feldblyum T."/>
            <person name="Hsiao J."/>
            <person name="Zismann V."/>
            <person name="Iobst S."/>
            <person name="de Vazeille A.R."/>
            <person name="Buell C.R."/>
            <person name="Ying K."/>
            <person name="Li Y."/>
            <person name="Lu T."/>
            <person name="Huang Y."/>
            <person name="Zhao Q."/>
            <person name="Feng Q."/>
            <person name="Zhang L."/>
            <person name="Zhu J."/>
            <person name="Weng Q."/>
            <person name="Mu J."/>
            <person name="Lu Y."/>
            <person name="Fan D."/>
            <person name="Liu Y."/>
            <person name="Guan J."/>
            <person name="Zhang Y."/>
            <person name="Yu S."/>
            <person name="Liu X."/>
            <person name="Zhang Y."/>
            <person name="Hong G."/>
            <person name="Han B."/>
            <person name="Choisne N."/>
            <person name="Demange N."/>
            <person name="Orjeda G."/>
            <person name="Samain S."/>
            <person name="Cattolico L."/>
            <person name="Pelletier E."/>
            <person name="Couloux A."/>
            <person name="Segurens B."/>
            <person name="Wincker P."/>
            <person name="D'Hont A."/>
            <person name="Scarpelli C."/>
            <person name="Weissenbach J."/>
            <person name="Salanoubat M."/>
            <person name="Quetier F."/>
            <person name="Yu Y."/>
            <person name="Kim H.R."/>
            <person name="Rambo T."/>
            <person name="Currie J."/>
            <person name="Collura K."/>
            <person name="Luo M."/>
            <person name="Yang T."/>
            <person name="Ammiraju J.S.S."/>
            <person name="Engler F."/>
            <person name="Soderlund C."/>
            <person name="Wing R.A."/>
            <person name="Palmer L.E."/>
            <person name="de la Bastide M."/>
            <person name="Spiegel L."/>
            <person name="Nascimento L."/>
            <person name="Zutavern T."/>
            <person name="O'Shaughnessy A."/>
            <person name="Dike S."/>
            <person name="Dedhia N."/>
            <person name="Preston R."/>
            <person name="Balija V."/>
            <person name="McCombie W.R."/>
            <person name="Chow T."/>
            <person name="Chen H."/>
            <person name="Chung M."/>
            <person name="Chen C."/>
            <person name="Shaw J."/>
            <person name="Wu H."/>
            <person name="Hsiao K."/>
            <person name="Chao Y."/>
            <person name="Chu M."/>
            <person name="Cheng C."/>
            <person name="Hour A."/>
            <person name="Lee P."/>
            <person name="Lin S."/>
            <person name="Lin Y."/>
            <person name="Liou J."/>
            <person name="Liu S."/>
            <person name="Hsing Y."/>
            <person name="Raghuvanshi S."/>
            <person name="Mohanty A."/>
            <person name="Bharti A.K."/>
            <person name="Gaur A."/>
            <person name="Gupta V."/>
            <person name="Kumar D."/>
            <person name="Ravi V."/>
            <person name="Vij S."/>
            <person name="Kapur A."/>
            <person name="Khurana P."/>
            <person name="Khurana P."/>
            <person name="Khurana J.P."/>
            <person name="Tyagi A.K."/>
            <person name="Gaikwad K."/>
            <person name="Singh A."/>
            <person name="Dalal V."/>
            <person name="Srivastava S."/>
            <person name="Dixit A."/>
            <person name="Pal A.K."/>
            <person name="Ghazi I.A."/>
            <person name="Yadav M."/>
            <person name="Pandit A."/>
            <person name="Bhargava A."/>
            <person name="Sureshbabu K."/>
            <person name="Batra K."/>
            <person name="Sharma T.R."/>
            <person name="Mohapatra T."/>
            <person name="Singh N.K."/>
            <person name="Messing J."/>
            <person name="Nelson A.B."/>
            <person name="Fuks G."/>
            <person name="Kavchok S."/>
            <person name="Keizer G."/>
            <person name="Linton E."/>
            <person name="Llaca V."/>
            <person name="Song R."/>
            <person name="Tanyolac B."/>
            <person name="Young S."/>
            <person name="Ho-Il K."/>
            <person name="Hahn J.H."/>
            <person name="Sangsakoo G."/>
            <person name="Vanavichit A."/>
            <person name="de Mattos Luiz.A.T."/>
            <person name="Zimmer P.D."/>
            <person name="Malone G."/>
            <person name="Dellagostin O."/>
            <person name="de Oliveira A.C."/>
            <person name="Bevan M."/>
            <person name="Bancroft I."/>
            <person name="Minx P."/>
            <person name="Cordum H."/>
            <person name="Wilson R."/>
            <person name="Cheng Z."/>
            <person name="Jin W."/>
            <person name="Jiang J."/>
            <person name="Leong S.A."/>
            <person name="Iwama H."/>
            <person name="Gojobori T."/>
            <person name="Itoh T."/>
            <person name="Niimura Y."/>
            <person name="Fujii Y."/>
            <person name="Habara T."/>
            <person name="Sakai H."/>
            <person name="Sato Y."/>
            <person name="Wilson G."/>
            <person name="Kumar K."/>
            <person name="McCouch S."/>
            <person name="Juretic N."/>
            <person name="Hoen D."/>
            <person name="Wright S."/>
            <person name="Bruskiewich R."/>
            <person name="Bureau T."/>
            <person name="Miyao A."/>
            <person name="Hirochika H."/>
            <person name="Nishikawa T."/>
            <person name="Kadowaki K."/>
            <person name="Sugiura M."/>
            <person name="Burr B."/>
            <person name="Sasaki T."/>
        </authorList>
    </citation>
    <scope>NUCLEOTIDE SEQUENCE [LARGE SCALE GENOMIC DNA]</scope>
    <source>
        <strain evidence="3">cv. Nipponbare</strain>
    </source>
</reference>